<keyword evidence="3" id="KW-0804">Transcription</keyword>
<reference evidence="5 6" key="1">
    <citation type="submission" date="2016-10" db="EMBL/GenBank/DDBJ databases">
        <authorList>
            <person name="de Groot N.N."/>
        </authorList>
    </citation>
    <scope>NUCLEOTIDE SEQUENCE [LARGE SCALE GENOMIC DNA]</scope>
    <source>
        <strain evidence="5 6">DSM 17073</strain>
    </source>
</reference>
<evidence type="ECO:0000256" key="2">
    <source>
        <dbReference type="ARBA" id="ARBA00023125"/>
    </source>
</evidence>
<evidence type="ECO:0000256" key="3">
    <source>
        <dbReference type="ARBA" id="ARBA00023163"/>
    </source>
</evidence>
<dbReference type="EMBL" id="FOXC01000012">
    <property type="protein sequence ID" value="SFP28294.1"/>
    <property type="molecule type" value="Genomic_DNA"/>
</dbReference>
<dbReference type="PROSITE" id="PS00622">
    <property type="entry name" value="HTH_LUXR_1"/>
    <property type="match status" value="1"/>
</dbReference>
<dbReference type="Pfam" id="PF00196">
    <property type="entry name" value="GerE"/>
    <property type="match status" value="1"/>
</dbReference>
<dbReference type="PRINTS" id="PR00038">
    <property type="entry name" value="HTHLUXR"/>
</dbReference>
<accession>A0A1I5P2H1</accession>
<feature type="domain" description="HTH luxR-type" evidence="4">
    <location>
        <begin position="141"/>
        <end position="206"/>
    </location>
</feature>
<dbReference type="PANTHER" id="PTHR43214">
    <property type="entry name" value="TWO-COMPONENT RESPONSE REGULATOR"/>
    <property type="match status" value="1"/>
</dbReference>
<dbReference type="GO" id="GO:0003677">
    <property type="term" value="F:DNA binding"/>
    <property type="evidence" value="ECO:0007669"/>
    <property type="project" value="UniProtKB-KW"/>
</dbReference>
<keyword evidence="1" id="KW-0805">Transcription regulation</keyword>
<evidence type="ECO:0000313" key="5">
    <source>
        <dbReference type="EMBL" id="SFP28294.1"/>
    </source>
</evidence>
<dbReference type="InterPro" id="IPR036388">
    <property type="entry name" value="WH-like_DNA-bd_sf"/>
</dbReference>
<dbReference type="InterPro" id="IPR016032">
    <property type="entry name" value="Sig_transdc_resp-reg_C-effctor"/>
</dbReference>
<dbReference type="SUPFAM" id="SSF46894">
    <property type="entry name" value="C-terminal effector domain of the bipartite response regulators"/>
    <property type="match status" value="1"/>
</dbReference>
<dbReference type="Gene3D" id="1.10.10.10">
    <property type="entry name" value="Winged helix-like DNA-binding domain superfamily/Winged helix DNA-binding domain"/>
    <property type="match status" value="1"/>
</dbReference>
<protein>
    <submittedName>
        <fullName evidence="5">DNA-binding response regulator, NarL/FixJ family, contains REC and HTH domains</fullName>
    </submittedName>
</protein>
<dbReference type="SMART" id="SM00421">
    <property type="entry name" value="HTH_LUXR"/>
    <property type="match status" value="1"/>
</dbReference>
<name>A0A1I5P2H1_9BACI</name>
<dbReference type="STRING" id="306540.SAMN05421839_11247"/>
<dbReference type="InterPro" id="IPR000792">
    <property type="entry name" value="Tscrpt_reg_LuxR_C"/>
</dbReference>
<dbReference type="AlphaFoldDB" id="A0A1I5P2H1"/>
<dbReference type="GO" id="GO:0006355">
    <property type="term" value="P:regulation of DNA-templated transcription"/>
    <property type="evidence" value="ECO:0007669"/>
    <property type="project" value="InterPro"/>
</dbReference>
<organism evidence="5 6">
    <name type="scientific">Halolactibacillus halophilus</name>
    <dbReference type="NCBI Taxonomy" id="306540"/>
    <lineage>
        <taxon>Bacteria</taxon>
        <taxon>Bacillati</taxon>
        <taxon>Bacillota</taxon>
        <taxon>Bacilli</taxon>
        <taxon>Bacillales</taxon>
        <taxon>Bacillaceae</taxon>
        <taxon>Halolactibacillus</taxon>
    </lineage>
</organism>
<dbReference type="CDD" id="cd06170">
    <property type="entry name" value="LuxR_C_like"/>
    <property type="match status" value="1"/>
</dbReference>
<dbReference type="Proteomes" id="UP000242243">
    <property type="component" value="Unassembled WGS sequence"/>
</dbReference>
<evidence type="ECO:0000313" key="6">
    <source>
        <dbReference type="Proteomes" id="UP000242243"/>
    </source>
</evidence>
<dbReference type="PROSITE" id="PS50043">
    <property type="entry name" value="HTH_LUXR_2"/>
    <property type="match status" value="1"/>
</dbReference>
<gene>
    <name evidence="5" type="ORF">SAMN05421839_11247</name>
</gene>
<keyword evidence="2 5" id="KW-0238">DNA-binding</keyword>
<evidence type="ECO:0000259" key="4">
    <source>
        <dbReference type="PROSITE" id="PS50043"/>
    </source>
</evidence>
<dbReference type="InterPro" id="IPR039420">
    <property type="entry name" value="WalR-like"/>
</dbReference>
<evidence type="ECO:0000256" key="1">
    <source>
        <dbReference type="ARBA" id="ARBA00023015"/>
    </source>
</evidence>
<dbReference type="Gene3D" id="3.40.50.2300">
    <property type="match status" value="1"/>
</dbReference>
<sequence length="210" mass="24620">MINDMNFYFVKKPSLLRDGIQELLKRRFNESHIICCNQFNYEEIHEASIILIDVDEALTKLDDLERLHNEGVKIAMWVEDLGIRGAKPLFKMGLEGYLYYDIDEDTLVKALRFIIEGKRYVSPLLGGMLIDVYRKSHIKKVKPPLDLLSRREWEVLQLLVKGYNNVRIADELFLSDKTVKNYVSSILHKLHVPDRTNAVIKALKKQWLYL</sequence>
<proteinExistence type="predicted"/>